<dbReference type="AlphaFoldDB" id="A0A1F7F1U6"/>
<dbReference type="InterPro" id="IPR024078">
    <property type="entry name" value="LmbE-like_dom_sf"/>
</dbReference>
<dbReference type="GO" id="GO:0016811">
    <property type="term" value="F:hydrolase activity, acting on carbon-nitrogen (but not peptide) bonds, in linear amides"/>
    <property type="evidence" value="ECO:0007669"/>
    <property type="project" value="TreeGrafter"/>
</dbReference>
<sequence length="209" mass="23164">MNILAIGSHPDDIEIGCGGTLHKLSRMGHAVSALVLTHGEIGGDPLVRKTEQENSARILGFKKLFWGGYRDTQIPQHADVINKIEAIVIEARPDVVFVHAPEDTHQDHRYVNACTLSATRHIKTILFYEVPTTIDFTPNIFFEIGPDIESKLESLKAHASQMNRTNITDLSILRIAEALANFRGTQSRVKFAEGFKTPRMLLNLGLAGL</sequence>
<dbReference type="Gene3D" id="3.40.50.10320">
    <property type="entry name" value="LmbE-like"/>
    <property type="match status" value="1"/>
</dbReference>
<organism evidence="1 2">
    <name type="scientific">Candidatus Raymondbacteria bacterium RIFOXYD12_FULL_49_13</name>
    <dbReference type="NCBI Taxonomy" id="1817890"/>
    <lineage>
        <taxon>Bacteria</taxon>
        <taxon>Raymondiibacteriota</taxon>
    </lineage>
</organism>
<name>A0A1F7F1U6_UNCRA</name>
<evidence type="ECO:0008006" key="3">
    <source>
        <dbReference type="Google" id="ProtNLM"/>
    </source>
</evidence>
<protein>
    <recommendedName>
        <fullName evidence="3">GlcNAc-PI de-N-acetylase</fullName>
    </recommendedName>
</protein>
<comment type="caution">
    <text evidence="1">The sequence shown here is derived from an EMBL/GenBank/DDBJ whole genome shotgun (WGS) entry which is preliminary data.</text>
</comment>
<dbReference type="PANTHER" id="PTHR12993">
    <property type="entry name" value="N-ACETYLGLUCOSAMINYL-PHOSPHATIDYLINOSITOL DE-N-ACETYLASE-RELATED"/>
    <property type="match status" value="1"/>
</dbReference>
<dbReference type="Proteomes" id="UP000179243">
    <property type="component" value="Unassembled WGS sequence"/>
</dbReference>
<proteinExistence type="predicted"/>
<evidence type="ECO:0000313" key="1">
    <source>
        <dbReference type="EMBL" id="OGK00601.1"/>
    </source>
</evidence>
<dbReference type="InterPro" id="IPR003737">
    <property type="entry name" value="GlcNAc_PI_deacetylase-related"/>
</dbReference>
<gene>
    <name evidence="1" type="ORF">A2519_21700</name>
</gene>
<dbReference type="PANTHER" id="PTHR12993:SF11">
    <property type="entry name" value="N-ACETYLGLUCOSAMINYL-PHOSPHATIDYLINOSITOL DE-N-ACETYLASE"/>
    <property type="match status" value="1"/>
</dbReference>
<dbReference type="Pfam" id="PF02585">
    <property type="entry name" value="PIG-L"/>
    <property type="match status" value="1"/>
</dbReference>
<accession>A0A1F7F1U6</accession>
<evidence type="ECO:0000313" key="2">
    <source>
        <dbReference type="Proteomes" id="UP000179243"/>
    </source>
</evidence>
<dbReference type="SUPFAM" id="SSF102588">
    <property type="entry name" value="LmbE-like"/>
    <property type="match status" value="1"/>
</dbReference>
<dbReference type="EMBL" id="MFYX01000144">
    <property type="protein sequence ID" value="OGK00601.1"/>
    <property type="molecule type" value="Genomic_DNA"/>
</dbReference>
<reference evidence="1 2" key="1">
    <citation type="journal article" date="2016" name="Nat. Commun.">
        <title>Thousands of microbial genomes shed light on interconnected biogeochemical processes in an aquifer system.</title>
        <authorList>
            <person name="Anantharaman K."/>
            <person name="Brown C.T."/>
            <person name="Hug L.A."/>
            <person name="Sharon I."/>
            <person name="Castelle C.J."/>
            <person name="Probst A.J."/>
            <person name="Thomas B.C."/>
            <person name="Singh A."/>
            <person name="Wilkins M.J."/>
            <person name="Karaoz U."/>
            <person name="Brodie E.L."/>
            <person name="Williams K.H."/>
            <person name="Hubbard S.S."/>
            <person name="Banfield J.F."/>
        </authorList>
    </citation>
    <scope>NUCLEOTIDE SEQUENCE [LARGE SCALE GENOMIC DNA]</scope>
</reference>